<sequence>MEQLIVFFQNFGVLGLFIISFIESIFSPILPDLLLVPMALSVPEKAIYYSVIATVGSVLGGIVGYFIGNKYGIIAVKKYVPNKYVEKINGWLEQYGGWAIFLAALAPIPYKFVSISSGVFRINMVVFLIASVFGRGKRFLLEGILIFYYGPQAIELIKTYSNVFMIGITIFIVLLIVGIAVMRKAPQRKLS</sequence>
<evidence type="ECO:0000256" key="2">
    <source>
        <dbReference type="ARBA" id="ARBA00010792"/>
    </source>
</evidence>
<dbReference type="STRING" id="1123291.SAMN04490355_104429"/>
<protein>
    <submittedName>
        <fullName evidence="5">Membrane protein YqaA, SNARE-associated domain</fullName>
    </submittedName>
</protein>
<dbReference type="InterPro" id="IPR051311">
    <property type="entry name" value="DedA_domain"/>
</dbReference>
<evidence type="ECO:0000256" key="1">
    <source>
        <dbReference type="ARBA" id="ARBA00009458"/>
    </source>
</evidence>
<feature type="transmembrane region" description="Helical" evidence="3">
    <location>
        <begin position="7"/>
        <end position="26"/>
    </location>
</feature>
<dbReference type="PROSITE" id="PS01258">
    <property type="entry name" value="BH2"/>
    <property type="match status" value="1"/>
</dbReference>
<keyword evidence="3" id="KW-1133">Transmembrane helix</keyword>
<evidence type="ECO:0000313" key="6">
    <source>
        <dbReference type="Proteomes" id="UP000199520"/>
    </source>
</evidence>
<comment type="similarity">
    <text evidence="1">Belongs to the Bcl-2 family.</text>
</comment>
<dbReference type="AlphaFoldDB" id="A0A1I4NCE0"/>
<dbReference type="RefSeq" id="WP_090941423.1">
    <property type="nucleotide sequence ID" value="NZ_FOTS01000044.1"/>
</dbReference>
<keyword evidence="3" id="KW-0812">Transmembrane</keyword>
<comment type="similarity">
    <text evidence="2">Belongs to the DedA family.</text>
</comment>
<evidence type="ECO:0000313" key="5">
    <source>
        <dbReference type="EMBL" id="SFM13232.1"/>
    </source>
</evidence>
<dbReference type="GO" id="GO:0005886">
    <property type="term" value="C:plasma membrane"/>
    <property type="evidence" value="ECO:0007669"/>
    <property type="project" value="TreeGrafter"/>
</dbReference>
<feature type="domain" description="VTT" evidence="4">
    <location>
        <begin position="45"/>
        <end position="141"/>
    </location>
</feature>
<keyword evidence="6" id="KW-1185">Reference proteome</keyword>
<feature type="transmembrane region" description="Helical" evidence="3">
    <location>
        <begin position="88"/>
        <end position="106"/>
    </location>
</feature>
<accession>A0A1I4NCE0</accession>
<gene>
    <name evidence="5" type="ORF">SAMN04490355_104429</name>
</gene>
<dbReference type="OrthoDB" id="9810270at2"/>
<dbReference type="InterPro" id="IPR032816">
    <property type="entry name" value="VTT_dom"/>
</dbReference>
<evidence type="ECO:0000256" key="3">
    <source>
        <dbReference type="SAM" id="Phobius"/>
    </source>
</evidence>
<name>A0A1I4NCE0_9FIRM</name>
<dbReference type="Proteomes" id="UP000199520">
    <property type="component" value="Unassembled WGS sequence"/>
</dbReference>
<dbReference type="InterPro" id="IPR020726">
    <property type="entry name" value="Bcl2_BH2_motif_CS"/>
</dbReference>
<dbReference type="Pfam" id="PF09335">
    <property type="entry name" value="VTT_dom"/>
    <property type="match status" value="1"/>
</dbReference>
<evidence type="ECO:0000259" key="4">
    <source>
        <dbReference type="Pfam" id="PF09335"/>
    </source>
</evidence>
<keyword evidence="3" id="KW-0472">Membrane</keyword>
<dbReference type="PANTHER" id="PTHR42709">
    <property type="entry name" value="ALKALINE PHOSPHATASE LIKE PROTEIN"/>
    <property type="match status" value="1"/>
</dbReference>
<dbReference type="EMBL" id="FOTS01000044">
    <property type="protein sequence ID" value="SFM13232.1"/>
    <property type="molecule type" value="Genomic_DNA"/>
</dbReference>
<feature type="transmembrane region" description="Helical" evidence="3">
    <location>
        <begin position="46"/>
        <end position="67"/>
    </location>
</feature>
<organism evidence="5 6">
    <name type="scientific">Pelosinus propionicus DSM 13327</name>
    <dbReference type="NCBI Taxonomy" id="1123291"/>
    <lineage>
        <taxon>Bacteria</taxon>
        <taxon>Bacillati</taxon>
        <taxon>Bacillota</taxon>
        <taxon>Negativicutes</taxon>
        <taxon>Selenomonadales</taxon>
        <taxon>Sporomusaceae</taxon>
        <taxon>Pelosinus</taxon>
    </lineage>
</organism>
<dbReference type="PANTHER" id="PTHR42709:SF11">
    <property type="entry name" value="DEDA FAMILY PROTEIN"/>
    <property type="match status" value="1"/>
</dbReference>
<feature type="transmembrane region" description="Helical" evidence="3">
    <location>
        <begin position="163"/>
        <end position="182"/>
    </location>
</feature>
<proteinExistence type="inferred from homology"/>
<reference evidence="6" key="1">
    <citation type="submission" date="2016-10" db="EMBL/GenBank/DDBJ databases">
        <authorList>
            <person name="Varghese N."/>
            <person name="Submissions S."/>
        </authorList>
    </citation>
    <scope>NUCLEOTIDE SEQUENCE [LARGE SCALE GENOMIC DNA]</scope>
    <source>
        <strain evidence="6">DSM 13327</strain>
    </source>
</reference>